<dbReference type="PANTHER" id="PTHR42789">
    <property type="entry name" value="D-ISOMER SPECIFIC 2-HYDROXYACID DEHYDROGENASE FAMILY PROTEIN (AFU_ORTHOLOGUE AFUA_6G10090)"/>
    <property type="match status" value="1"/>
</dbReference>
<dbReference type="GO" id="GO:0008652">
    <property type="term" value="P:amino acid biosynthetic process"/>
    <property type="evidence" value="ECO:0007669"/>
    <property type="project" value="UniProtKB-KW"/>
</dbReference>
<dbReference type="Pfam" id="PF00389">
    <property type="entry name" value="2-Hacid_dh"/>
    <property type="match status" value="1"/>
</dbReference>
<dbReference type="FunFam" id="3.40.50.720:FF:000203">
    <property type="entry name" value="D-3-phosphoglycerate dehydrogenase (SerA)"/>
    <property type="match status" value="1"/>
</dbReference>
<gene>
    <name evidence="8" type="ORF">B9N49_02360</name>
</gene>
<dbReference type="Gene3D" id="3.40.50.720">
    <property type="entry name" value="NAD(P)-binding Rossmann-like Domain"/>
    <property type="match status" value="2"/>
</dbReference>
<dbReference type="InterPro" id="IPR036291">
    <property type="entry name" value="NAD(P)-bd_dom_sf"/>
</dbReference>
<evidence type="ECO:0000256" key="5">
    <source>
        <dbReference type="RuleBase" id="RU003719"/>
    </source>
</evidence>
<dbReference type="SUPFAM" id="SSF52283">
    <property type="entry name" value="Formate/glycerate dehydrogenase catalytic domain-like"/>
    <property type="match status" value="1"/>
</dbReference>
<dbReference type="CDD" id="cd12178">
    <property type="entry name" value="2-Hacid_dh_13"/>
    <property type="match status" value="1"/>
</dbReference>
<dbReference type="InterPro" id="IPR029752">
    <property type="entry name" value="D-isomer_DH_CS1"/>
</dbReference>
<comment type="similarity">
    <text evidence="1 5">Belongs to the D-isomer specific 2-hydroxyacid dehydrogenase family.</text>
</comment>
<keyword evidence="3 5" id="KW-0560">Oxidoreductase</keyword>
<dbReference type="GO" id="GO:0016616">
    <property type="term" value="F:oxidoreductase activity, acting on the CH-OH group of donors, NAD or NADP as acceptor"/>
    <property type="evidence" value="ECO:0007669"/>
    <property type="project" value="InterPro"/>
</dbReference>
<accession>A0A233V7N9</accession>
<name>A0A233V7N9_FINMA</name>
<dbReference type="PROSITE" id="PS00065">
    <property type="entry name" value="D_2_HYDROXYACID_DH_1"/>
    <property type="match status" value="1"/>
</dbReference>
<comment type="caution">
    <text evidence="8">The sequence shown here is derived from an EMBL/GenBank/DDBJ whole genome shotgun (WGS) entry which is preliminary data.</text>
</comment>
<evidence type="ECO:0000259" key="7">
    <source>
        <dbReference type="Pfam" id="PF02826"/>
    </source>
</evidence>
<dbReference type="InterPro" id="IPR050857">
    <property type="entry name" value="D-2-hydroxyacid_DH"/>
</dbReference>
<dbReference type="AlphaFoldDB" id="A0A233V7N9"/>
<feature type="domain" description="D-isomer specific 2-hydroxyacid dehydrogenase catalytic" evidence="6">
    <location>
        <begin position="3"/>
        <end position="313"/>
    </location>
</feature>
<proteinExistence type="inferred from homology"/>
<evidence type="ECO:0000256" key="3">
    <source>
        <dbReference type="ARBA" id="ARBA00023002"/>
    </source>
</evidence>
<feature type="domain" description="D-isomer specific 2-hydroxyacid dehydrogenase NAD-binding" evidence="7">
    <location>
        <begin position="108"/>
        <end position="281"/>
    </location>
</feature>
<dbReference type="GO" id="GO:0051287">
    <property type="term" value="F:NAD binding"/>
    <property type="evidence" value="ECO:0007669"/>
    <property type="project" value="InterPro"/>
</dbReference>
<organism evidence="8 9">
    <name type="scientific">Finegoldia magna</name>
    <name type="common">Peptostreptococcus magnus</name>
    <dbReference type="NCBI Taxonomy" id="1260"/>
    <lineage>
        <taxon>Bacteria</taxon>
        <taxon>Bacillati</taxon>
        <taxon>Bacillota</taxon>
        <taxon>Tissierellia</taxon>
        <taxon>Tissierellales</taxon>
        <taxon>Peptoniphilaceae</taxon>
        <taxon>Finegoldia</taxon>
    </lineage>
</organism>
<evidence type="ECO:0000313" key="9">
    <source>
        <dbReference type="Proteomes" id="UP000215413"/>
    </source>
</evidence>
<dbReference type="Proteomes" id="UP000215413">
    <property type="component" value="Unassembled WGS sequence"/>
</dbReference>
<dbReference type="SUPFAM" id="SSF51735">
    <property type="entry name" value="NAD(P)-binding Rossmann-fold domains"/>
    <property type="match status" value="1"/>
</dbReference>
<evidence type="ECO:0000259" key="6">
    <source>
        <dbReference type="Pfam" id="PF00389"/>
    </source>
</evidence>
<evidence type="ECO:0000256" key="2">
    <source>
        <dbReference type="ARBA" id="ARBA00022605"/>
    </source>
</evidence>
<evidence type="ECO:0000313" key="8">
    <source>
        <dbReference type="EMBL" id="OXZ28408.1"/>
    </source>
</evidence>
<reference evidence="9" key="1">
    <citation type="submission" date="2017-04" db="EMBL/GenBank/DDBJ databases">
        <title>Finegoldia magna isolated from orthopedic joint implant-associated infections.</title>
        <authorList>
            <person name="Bjorklund S."/>
            <person name="Bruggemann H."/>
            <person name="Jensen A."/>
            <person name="Hellmark B."/>
            <person name="Soderquist B."/>
        </authorList>
    </citation>
    <scope>NUCLEOTIDE SEQUENCE [LARGE SCALE GENOMIC DNA]</scope>
    <source>
        <strain evidence="9">CCUG 54800</strain>
    </source>
</reference>
<keyword evidence="4" id="KW-0520">NAD</keyword>
<dbReference type="PANTHER" id="PTHR42789:SF1">
    <property type="entry name" value="D-ISOMER SPECIFIC 2-HYDROXYACID DEHYDROGENASE FAMILY PROTEIN (AFU_ORTHOLOGUE AFUA_6G10090)"/>
    <property type="match status" value="1"/>
</dbReference>
<sequence>MKVLITNRIPEEIIKKYEENFEVDYHDSLDFLSKEELKTRIKDVGGLVCPLSEKIDSEIIDAAKNLKIIANYGAGFDNVDINYAKEKGIIVTNAPASASTKSTAELTFGLMIDLLRNITKMNSDCYDNSFEGWKPVYGLGETLEGKTLGIIGLGRIGTEVMRKAKAFDMDVIFYNRSKKEVDGAKQVDLDYLLENSDVITLHTAYSEKLHHLIDAKAFSKMKKSAYLINASRGKVISEQDLINALNDGKIAGCALDVYEFEPKISEDLRNAKNILLAPHLGNATKLARVQMGEFTFDNIMQFKNGEIPKNKVN</sequence>
<dbReference type="EMBL" id="NDYC01000011">
    <property type="protein sequence ID" value="OXZ28408.1"/>
    <property type="molecule type" value="Genomic_DNA"/>
</dbReference>
<dbReference type="Pfam" id="PF02826">
    <property type="entry name" value="2-Hacid_dh_C"/>
    <property type="match status" value="1"/>
</dbReference>
<evidence type="ECO:0000256" key="4">
    <source>
        <dbReference type="ARBA" id="ARBA00023027"/>
    </source>
</evidence>
<keyword evidence="2" id="KW-0028">Amino-acid biosynthesis</keyword>
<dbReference type="InterPro" id="IPR006140">
    <property type="entry name" value="D-isomer_DH_NAD-bd"/>
</dbReference>
<dbReference type="RefSeq" id="WP_094205368.1">
    <property type="nucleotide sequence ID" value="NZ_NDYC01000011.1"/>
</dbReference>
<dbReference type="InterPro" id="IPR006139">
    <property type="entry name" value="D-isomer_2_OHA_DH_cat_dom"/>
</dbReference>
<evidence type="ECO:0000256" key="1">
    <source>
        <dbReference type="ARBA" id="ARBA00005854"/>
    </source>
</evidence>
<protein>
    <submittedName>
        <fullName evidence="8">Hydroxyacid dehydrogenase</fullName>
    </submittedName>
</protein>